<name>A0ABZ0LYP1_9ACTN</name>
<organism evidence="3 4">
    <name type="scientific">Streptomyces solicathayae</name>
    <dbReference type="NCBI Taxonomy" id="3081768"/>
    <lineage>
        <taxon>Bacteria</taxon>
        <taxon>Bacillati</taxon>
        <taxon>Actinomycetota</taxon>
        <taxon>Actinomycetes</taxon>
        <taxon>Kitasatosporales</taxon>
        <taxon>Streptomycetaceae</taxon>
        <taxon>Streptomyces</taxon>
    </lineage>
</organism>
<feature type="transmembrane region" description="Helical" evidence="1">
    <location>
        <begin position="397"/>
        <end position="415"/>
    </location>
</feature>
<keyword evidence="4" id="KW-1185">Reference proteome</keyword>
<proteinExistence type="predicted"/>
<keyword evidence="1" id="KW-0812">Transmembrane</keyword>
<protein>
    <submittedName>
        <fullName evidence="3">Prenyltransferase/squalene oxidase repeat-containing protein</fullName>
    </submittedName>
</protein>
<dbReference type="EMBL" id="CP137573">
    <property type="protein sequence ID" value="WOX24623.1"/>
    <property type="molecule type" value="Genomic_DNA"/>
</dbReference>
<feature type="signal peptide" evidence="2">
    <location>
        <begin position="1"/>
        <end position="31"/>
    </location>
</feature>
<keyword evidence="2" id="KW-0732">Signal</keyword>
<evidence type="ECO:0000256" key="1">
    <source>
        <dbReference type="SAM" id="Phobius"/>
    </source>
</evidence>
<gene>
    <name evidence="3" type="ORF">R2D22_25885</name>
</gene>
<dbReference type="Proteomes" id="UP001301731">
    <property type="component" value="Chromosome"/>
</dbReference>
<dbReference type="RefSeq" id="WP_318107069.1">
    <property type="nucleotide sequence ID" value="NZ_CP137573.1"/>
</dbReference>
<evidence type="ECO:0000313" key="3">
    <source>
        <dbReference type="EMBL" id="WOX24623.1"/>
    </source>
</evidence>
<dbReference type="PROSITE" id="PS51318">
    <property type="entry name" value="TAT"/>
    <property type="match status" value="1"/>
</dbReference>
<keyword evidence="1" id="KW-0472">Membrane</keyword>
<keyword evidence="1" id="KW-1133">Transmembrane helix</keyword>
<evidence type="ECO:0000313" key="4">
    <source>
        <dbReference type="Proteomes" id="UP001301731"/>
    </source>
</evidence>
<dbReference type="SUPFAM" id="SSF48239">
    <property type="entry name" value="Terpenoid cyclases/Protein prenyltransferases"/>
    <property type="match status" value="1"/>
</dbReference>
<reference evidence="3 4" key="1">
    <citation type="submission" date="2023-10" db="EMBL/GenBank/DDBJ databases">
        <title>The genome sequence of Streptomyces sp. HUAS YS2.</title>
        <authorList>
            <person name="Mo P."/>
        </authorList>
    </citation>
    <scope>NUCLEOTIDE SEQUENCE [LARGE SCALE GENOMIC DNA]</scope>
    <source>
        <strain evidence="3 4">HUAS YS2</strain>
    </source>
</reference>
<accession>A0ABZ0LYP1</accession>
<dbReference type="InterPro" id="IPR006311">
    <property type="entry name" value="TAT_signal"/>
</dbReference>
<dbReference type="CDD" id="cd00688">
    <property type="entry name" value="ISOPREN_C2_like"/>
    <property type="match status" value="1"/>
</dbReference>
<sequence>MTTVRRAAAALAATAVLCTAGAGIAAPAASAAPSPAPSPVIPSGLYGVNDPTYDGVWRQSLAFIAQHSVGIKPAQVSVDWLMGQQCESGAFTSYRPDPAKNCDPATMLDTNATAVALQALSGTERPKVAEGGATDAVTQAVKSASGWLKSAQNPDGGWGYNPGSPSDANSTSIVIGALAASGEKPGAVKSTTGRTPYDALLTFALPCSDKAGPGAFAYQPDKSGKLFANADATAAAALAGLGKGILAGNVQPQQNPSCEDKTPQTIDRAALNGASYLAAALEKTGHLLSPPMPGATDPAEQPDFGNTADAVVALGASGHTQQATGALTWLEKNAPAWAKTNGPAAYAQLIFAAKAMGADPHKFGGTDLVEGLNATGPAPQGPETTGNHAEDEGSFNIWWIIGIGTVVGVGIGFLLSGRKK</sequence>
<dbReference type="InterPro" id="IPR008930">
    <property type="entry name" value="Terpenoid_cyclase/PrenylTrfase"/>
</dbReference>
<dbReference type="Gene3D" id="1.50.10.20">
    <property type="match status" value="1"/>
</dbReference>
<evidence type="ECO:0000256" key="2">
    <source>
        <dbReference type="SAM" id="SignalP"/>
    </source>
</evidence>
<feature type="chain" id="PRO_5047117137" evidence="2">
    <location>
        <begin position="32"/>
        <end position="420"/>
    </location>
</feature>